<evidence type="ECO:0000259" key="4">
    <source>
        <dbReference type="PROSITE" id="PS50043"/>
    </source>
</evidence>
<dbReference type="SMART" id="SM00421">
    <property type="entry name" value="HTH_LUXR"/>
    <property type="match status" value="1"/>
</dbReference>
<dbReference type="SUPFAM" id="SSF55785">
    <property type="entry name" value="PYP-like sensor domain (PAS domain)"/>
    <property type="match status" value="1"/>
</dbReference>
<evidence type="ECO:0000256" key="1">
    <source>
        <dbReference type="ARBA" id="ARBA00023015"/>
    </source>
</evidence>
<proteinExistence type="predicted"/>
<dbReference type="InterPro" id="IPR013656">
    <property type="entry name" value="PAS_4"/>
</dbReference>
<dbReference type="CDD" id="cd06170">
    <property type="entry name" value="LuxR_C_like"/>
    <property type="match status" value="1"/>
</dbReference>
<keyword evidence="3" id="KW-0804">Transcription</keyword>
<dbReference type="Proteomes" id="UP000254476">
    <property type="component" value="Unassembled WGS sequence"/>
</dbReference>
<dbReference type="OrthoDB" id="5637914at2"/>
<name>A0A378J394_9GAMM</name>
<feature type="domain" description="HTH luxR-type" evidence="4">
    <location>
        <begin position="161"/>
        <end position="226"/>
    </location>
</feature>
<keyword evidence="7" id="KW-1185">Reference proteome</keyword>
<dbReference type="InterPro" id="IPR016032">
    <property type="entry name" value="Sig_transdc_resp-reg_C-effctor"/>
</dbReference>
<keyword evidence="1" id="KW-0805">Transcription regulation</keyword>
<dbReference type="Pfam" id="PF00196">
    <property type="entry name" value="GerE"/>
    <property type="match status" value="1"/>
</dbReference>
<dbReference type="STRING" id="45066.Lgra_0588"/>
<evidence type="ECO:0000313" key="5">
    <source>
        <dbReference type="EMBL" id="KTD14557.1"/>
    </source>
</evidence>
<dbReference type="PANTHER" id="PTHR44688">
    <property type="entry name" value="DNA-BINDING TRANSCRIPTIONAL ACTIVATOR DEVR_DOSR"/>
    <property type="match status" value="1"/>
</dbReference>
<evidence type="ECO:0000313" key="7">
    <source>
        <dbReference type="Proteomes" id="UP000054691"/>
    </source>
</evidence>
<dbReference type="InterPro" id="IPR035965">
    <property type="entry name" value="PAS-like_dom_sf"/>
</dbReference>
<evidence type="ECO:0000313" key="6">
    <source>
        <dbReference type="EMBL" id="STX41856.1"/>
    </source>
</evidence>
<gene>
    <name evidence="6" type="primary">vjbR</name>
    <name evidence="5" type="ORF">Lgra_0588</name>
    <name evidence="6" type="ORF">NCTC12388_00421</name>
</gene>
<organism evidence="6 8">
    <name type="scientific">Legionella gratiana</name>
    <dbReference type="NCBI Taxonomy" id="45066"/>
    <lineage>
        <taxon>Bacteria</taxon>
        <taxon>Pseudomonadati</taxon>
        <taxon>Pseudomonadota</taxon>
        <taxon>Gammaproteobacteria</taxon>
        <taxon>Legionellales</taxon>
        <taxon>Legionellaceae</taxon>
        <taxon>Legionella</taxon>
    </lineage>
</organism>
<dbReference type="RefSeq" id="WP_058497796.1">
    <property type="nucleotide sequence ID" value="NZ_CAAAHW010000008.1"/>
</dbReference>
<dbReference type="InterPro" id="IPR000792">
    <property type="entry name" value="Tscrpt_reg_LuxR_C"/>
</dbReference>
<dbReference type="Pfam" id="PF08448">
    <property type="entry name" value="PAS_4"/>
    <property type="match status" value="1"/>
</dbReference>
<dbReference type="Gene3D" id="3.30.450.20">
    <property type="entry name" value="PAS domain"/>
    <property type="match status" value="1"/>
</dbReference>
<dbReference type="GO" id="GO:0003677">
    <property type="term" value="F:DNA binding"/>
    <property type="evidence" value="ECO:0007669"/>
    <property type="project" value="UniProtKB-KW"/>
</dbReference>
<dbReference type="PROSITE" id="PS50043">
    <property type="entry name" value="HTH_LUXR_2"/>
    <property type="match status" value="1"/>
</dbReference>
<evidence type="ECO:0000313" key="8">
    <source>
        <dbReference type="Proteomes" id="UP000254476"/>
    </source>
</evidence>
<dbReference type="PANTHER" id="PTHR44688:SF16">
    <property type="entry name" value="DNA-BINDING TRANSCRIPTIONAL ACTIVATOR DEVR_DOSR"/>
    <property type="match status" value="1"/>
</dbReference>
<accession>A0A378J394</accession>
<dbReference type="Proteomes" id="UP000054691">
    <property type="component" value="Unassembled WGS sequence"/>
</dbReference>
<dbReference type="EMBL" id="LNYE01000006">
    <property type="protein sequence ID" value="KTD14557.1"/>
    <property type="molecule type" value="Genomic_DNA"/>
</dbReference>
<dbReference type="AlphaFoldDB" id="A0A378J394"/>
<dbReference type="PRINTS" id="PR00038">
    <property type="entry name" value="HTHLUXR"/>
</dbReference>
<dbReference type="EMBL" id="UGOB01000001">
    <property type="protein sequence ID" value="STX41856.1"/>
    <property type="molecule type" value="Genomic_DNA"/>
</dbReference>
<sequence length="232" mass="26339">MITRNLLRFMCTNNPVTTDVDDILDTTLANVYLKDKKGLYLDCNHNMSSVIKLQIDDVKGKMDTDLIWREQAHILMRNDAQIIEQNKVKTFIEPVQLEGGPRICYLSRKAPLRMRDGKIIGIMGISFQIDCDTSLLTALQETISLLTSNPNEHVPLPQVPIQNVNNQLTAKQIDCLYYLVKGMTIKQIGQQLNLSPRTVEDHLNAAKNKLHCHNRVELIAAALEIPIIRNQL</sequence>
<keyword evidence="2" id="KW-0238">DNA-binding</keyword>
<dbReference type="SUPFAM" id="SSF46894">
    <property type="entry name" value="C-terminal effector domain of the bipartite response regulators"/>
    <property type="match status" value="1"/>
</dbReference>
<dbReference type="InterPro" id="IPR036388">
    <property type="entry name" value="WH-like_DNA-bd_sf"/>
</dbReference>
<reference evidence="5 7" key="1">
    <citation type="submission" date="2015-11" db="EMBL/GenBank/DDBJ databases">
        <title>Genomic analysis of 38 Legionella species identifies large and diverse effector repertoires.</title>
        <authorList>
            <person name="Burstein D."/>
            <person name="Amaro F."/>
            <person name="Zusman T."/>
            <person name="Lifshitz Z."/>
            <person name="Cohen O."/>
            <person name="Gilbert J.A."/>
            <person name="Pupko T."/>
            <person name="Shuman H.A."/>
            <person name="Segal G."/>
        </authorList>
    </citation>
    <scope>NUCLEOTIDE SEQUENCE [LARGE SCALE GENOMIC DNA]</scope>
    <source>
        <strain evidence="5 7">Lyon 8420412</strain>
    </source>
</reference>
<reference evidence="6 8" key="2">
    <citation type="submission" date="2018-06" db="EMBL/GenBank/DDBJ databases">
        <authorList>
            <consortium name="Pathogen Informatics"/>
            <person name="Doyle S."/>
        </authorList>
    </citation>
    <scope>NUCLEOTIDE SEQUENCE [LARGE SCALE GENOMIC DNA]</scope>
    <source>
        <strain evidence="6 8">NCTC12388</strain>
    </source>
</reference>
<evidence type="ECO:0000256" key="3">
    <source>
        <dbReference type="ARBA" id="ARBA00023163"/>
    </source>
</evidence>
<dbReference type="Gene3D" id="1.10.10.10">
    <property type="entry name" value="Winged helix-like DNA-binding domain superfamily/Winged helix DNA-binding domain"/>
    <property type="match status" value="1"/>
</dbReference>
<dbReference type="GO" id="GO:0006355">
    <property type="term" value="P:regulation of DNA-templated transcription"/>
    <property type="evidence" value="ECO:0007669"/>
    <property type="project" value="InterPro"/>
</dbReference>
<protein>
    <submittedName>
        <fullName evidence="6">LuxR family transcriptional regulator</fullName>
    </submittedName>
</protein>
<evidence type="ECO:0000256" key="2">
    <source>
        <dbReference type="ARBA" id="ARBA00023125"/>
    </source>
</evidence>